<comment type="similarity">
    <text evidence="1">Belongs to the N-acetylmuramoyl-L-alanine amidase 2 family.</text>
</comment>
<keyword evidence="5" id="KW-1185">Reference proteome</keyword>
<keyword evidence="2" id="KW-0472">Membrane</keyword>
<proteinExistence type="inferred from homology"/>
<dbReference type="AlphaFoldDB" id="A0A9Q0MAN1"/>
<dbReference type="Proteomes" id="UP001142055">
    <property type="component" value="Chromosome 1"/>
</dbReference>
<gene>
    <name evidence="4" type="ORF">RDWZM_000303</name>
</gene>
<feature type="transmembrane region" description="Helical" evidence="2">
    <location>
        <begin position="235"/>
        <end position="260"/>
    </location>
</feature>
<dbReference type="InterPro" id="IPR015510">
    <property type="entry name" value="PGRP"/>
</dbReference>
<dbReference type="CDD" id="cd06583">
    <property type="entry name" value="PGRP"/>
    <property type="match status" value="1"/>
</dbReference>
<dbReference type="InterPro" id="IPR006619">
    <property type="entry name" value="PGRP_domain_met/bac"/>
</dbReference>
<organism evidence="4 5">
    <name type="scientific">Blomia tropicalis</name>
    <name type="common">Mite</name>
    <dbReference type="NCBI Taxonomy" id="40697"/>
    <lineage>
        <taxon>Eukaryota</taxon>
        <taxon>Metazoa</taxon>
        <taxon>Ecdysozoa</taxon>
        <taxon>Arthropoda</taxon>
        <taxon>Chelicerata</taxon>
        <taxon>Arachnida</taxon>
        <taxon>Acari</taxon>
        <taxon>Acariformes</taxon>
        <taxon>Sarcoptiformes</taxon>
        <taxon>Astigmata</taxon>
        <taxon>Glycyphagoidea</taxon>
        <taxon>Echimyopodidae</taxon>
        <taxon>Blomia</taxon>
    </lineage>
</organism>
<dbReference type="InterPro" id="IPR036505">
    <property type="entry name" value="Amidase/PGRP_sf"/>
</dbReference>
<accession>A0A9Q0MAN1</accession>
<dbReference type="GO" id="GO:0008270">
    <property type="term" value="F:zinc ion binding"/>
    <property type="evidence" value="ECO:0007669"/>
    <property type="project" value="InterPro"/>
</dbReference>
<dbReference type="EMBL" id="JAPWDV010000001">
    <property type="protein sequence ID" value="KAJ6221758.1"/>
    <property type="molecule type" value="Genomic_DNA"/>
</dbReference>
<dbReference type="Pfam" id="PF01510">
    <property type="entry name" value="Amidase_2"/>
    <property type="match status" value="1"/>
</dbReference>
<dbReference type="SMART" id="SM00701">
    <property type="entry name" value="PGRP"/>
    <property type="match status" value="1"/>
</dbReference>
<dbReference type="Gene3D" id="3.40.80.10">
    <property type="entry name" value="Peptidoglycan recognition protein-like"/>
    <property type="match status" value="1"/>
</dbReference>
<evidence type="ECO:0000256" key="1">
    <source>
        <dbReference type="ARBA" id="ARBA00007553"/>
    </source>
</evidence>
<dbReference type="PANTHER" id="PTHR11022">
    <property type="entry name" value="PEPTIDOGLYCAN RECOGNITION PROTEIN"/>
    <property type="match status" value="1"/>
</dbReference>
<dbReference type="PANTHER" id="PTHR11022:SF41">
    <property type="entry name" value="PEPTIDOGLYCAN-RECOGNITION PROTEIN LC-RELATED"/>
    <property type="match status" value="1"/>
</dbReference>
<feature type="domain" description="Peptidoglycan recognition protein family" evidence="3">
    <location>
        <begin position="104"/>
        <end position="243"/>
    </location>
</feature>
<keyword evidence="2" id="KW-0812">Transmembrane</keyword>
<evidence type="ECO:0000313" key="4">
    <source>
        <dbReference type="EMBL" id="KAJ6221758.1"/>
    </source>
</evidence>
<dbReference type="SUPFAM" id="SSF55846">
    <property type="entry name" value="N-acetylmuramoyl-L-alanine amidase-like"/>
    <property type="match status" value="1"/>
</dbReference>
<name>A0A9Q0MAN1_BLOTA</name>
<evidence type="ECO:0000313" key="5">
    <source>
        <dbReference type="Proteomes" id="UP001142055"/>
    </source>
</evidence>
<dbReference type="InterPro" id="IPR002502">
    <property type="entry name" value="Amidase_domain"/>
</dbReference>
<protein>
    <recommendedName>
        <fullName evidence="3">Peptidoglycan recognition protein family domain-containing protein</fullName>
    </recommendedName>
</protein>
<evidence type="ECO:0000259" key="3">
    <source>
        <dbReference type="SMART" id="SM00701"/>
    </source>
</evidence>
<dbReference type="GO" id="GO:0009253">
    <property type="term" value="P:peptidoglycan catabolic process"/>
    <property type="evidence" value="ECO:0007669"/>
    <property type="project" value="InterPro"/>
</dbReference>
<dbReference type="GO" id="GO:0008745">
    <property type="term" value="F:N-acetylmuramoyl-L-alanine amidase activity"/>
    <property type="evidence" value="ECO:0007669"/>
    <property type="project" value="InterPro"/>
</dbReference>
<reference evidence="4" key="1">
    <citation type="submission" date="2022-12" db="EMBL/GenBank/DDBJ databases">
        <title>Genome assemblies of Blomia tropicalis.</title>
        <authorList>
            <person name="Cui Y."/>
        </authorList>
    </citation>
    <scope>NUCLEOTIDE SEQUENCE</scope>
    <source>
        <tissue evidence="4">Adult mites</tissue>
    </source>
</reference>
<keyword evidence="2" id="KW-1133">Transmembrane helix</keyword>
<comment type="caution">
    <text evidence="4">The sequence shown here is derived from an EMBL/GenBank/DDBJ whole genome shotgun (WGS) entry which is preliminary data.</text>
</comment>
<evidence type="ECO:0000256" key="2">
    <source>
        <dbReference type="SAM" id="Phobius"/>
    </source>
</evidence>
<sequence>MNRSMVESGSITGPNGRDLIGGLIDHLTCARTTNRGFNGRCVPIDCCSRSMGVNELCSNPDYTCCYGGERCTSNNDGFINDNRYPNGDFPINMNGVRRDRCDRNSYVHRREWGAVETLDRIRPLPRRIETVIVHHTDDGDRACWSYDECVRYMRNTQRHYQVRKNFPDIPWNFLIGENGEVFEGMGWGVEGYHTESWNERSIGIAFIGDYDRQSPSRSSIIAFENLMNVAFVPDILIHIMAYMDIVICEIPIVPVIYFMIQFVT</sequence>